<gene>
    <name evidence="1" type="ORF">SDC9_131996</name>
</gene>
<proteinExistence type="predicted"/>
<evidence type="ECO:0000313" key="1">
    <source>
        <dbReference type="EMBL" id="MPM84920.1"/>
    </source>
</evidence>
<organism evidence="1">
    <name type="scientific">bioreactor metagenome</name>
    <dbReference type="NCBI Taxonomy" id="1076179"/>
    <lineage>
        <taxon>unclassified sequences</taxon>
        <taxon>metagenomes</taxon>
        <taxon>ecological metagenomes</taxon>
    </lineage>
</organism>
<comment type="caution">
    <text evidence="1">The sequence shown here is derived from an EMBL/GenBank/DDBJ whole genome shotgun (WGS) entry which is preliminary data.</text>
</comment>
<sequence length="91" mass="10526">MHQFSFVFHRIAHIPLLLQLNRNTNHAGSEIQRGNIVEMPCQFKSQTTGISIQVENTAFGFSPRYIQHDFRKSFCKIRLLRVGIAPIVFAR</sequence>
<dbReference type="AlphaFoldDB" id="A0A645D5X8"/>
<name>A0A645D5X8_9ZZZZ</name>
<reference evidence="1" key="1">
    <citation type="submission" date="2019-08" db="EMBL/GenBank/DDBJ databases">
        <authorList>
            <person name="Kucharzyk K."/>
            <person name="Murdoch R.W."/>
            <person name="Higgins S."/>
            <person name="Loffler F."/>
        </authorList>
    </citation>
    <scope>NUCLEOTIDE SEQUENCE</scope>
</reference>
<protein>
    <submittedName>
        <fullName evidence="1">Uncharacterized protein</fullName>
    </submittedName>
</protein>
<accession>A0A645D5X8</accession>
<dbReference type="EMBL" id="VSSQ01033354">
    <property type="protein sequence ID" value="MPM84920.1"/>
    <property type="molecule type" value="Genomic_DNA"/>
</dbReference>